<accession>A0A0G0WVN9</accession>
<reference evidence="1 2" key="1">
    <citation type="journal article" date="2015" name="Nature">
        <title>rRNA introns, odd ribosomes, and small enigmatic genomes across a large radiation of phyla.</title>
        <authorList>
            <person name="Brown C.T."/>
            <person name="Hug L.A."/>
            <person name="Thomas B.C."/>
            <person name="Sharon I."/>
            <person name="Castelle C.J."/>
            <person name="Singh A."/>
            <person name="Wilkins M.J."/>
            <person name="Williams K.H."/>
            <person name="Banfield J.F."/>
        </authorList>
    </citation>
    <scope>NUCLEOTIDE SEQUENCE [LARGE SCALE GENOMIC DNA]</scope>
</reference>
<evidence type="ECO:0000313" key="2">
    <source>
        <dbReference type="Proteomes" id="UP000034163"/>
    </source>
</evidence>
<comment type="caution">
    <text evidence="1">The sequence shown here is derived from an EMBL/GenBank/DDBJ whole genome shotgun (WGS) entry which is preliminary data.</text>
</comment>
<gene>
    <name evidence="1" type="ORF">UU72_C0012G0018</name>
</gene>
<evidence type="ECO:0000313" key="1">
    <source>
        <dbReference type="EMBL" id="KKS16824.1"/>
    </source>
</evidence>
<dbReference type="AlphaFoldDB" id="A0A0G0WVN9"/>
<sequence>MELSTTTPTLEQVKEFLTGYGWNFRDIESDDSKKAVITNYHLEDPTKDILISLHIEGEFLLVSTVDFLRSIPDSYSKQLILLNDKVKLVKLYAVSENEGALDIELGFELRNEAFNETTFYAFMDMLGMGIDVVAKAVEDEHIPHKTNFVTYS</sequence>
<evidence type="ECO:0008006" key="3">
    <source>
        <dbReference type="Google" id="ProtNLM"/>
    </source>
</evidence>
<protein>
    <recommendedName>
        <fullName evidence="3">YbjN domain-containing protein</fullName>
    </recommendedName>
</protein>
<organism evidence="1 2">
    <name type="scientific">candidate division WWE3 bacterium GW2011_GWB1_41_6</name>
    <dbReference type="NCBI Taxonomy" id="1619112"/>
    <lineage>
        <taxon>Bacteria</taxon>
        <taxon>Katanobacteria</taxon>
    </lineage>
</organism>
<dbReference type="EMBL" id="LCBS01000012">
    <property type="protein sequence ID" value="KKS16824.1"/>
    <property type="molecule type" value="Genomic_DNA"/>
</dbReference>
<dbReference type="Proteomes" id="UP000034163">
    <property type="component" value="Unassembled WGS sequence"/>
</dbReference>
<proteinExistence type="predicted"/>
<name>A0A0G0WVN9_UNCKA</name>